<feature type="signal peptide" evidence="1">
    <location>
        <begin position="1"/>
        <end position="30"/>
    </location>
</feature>
<dbReference type="Gene3D" id="2.60.40.2620">
    <property type="entry name" value="Fimbrillin-like"/>
    <property type="match status" value="1"/>
</dbReference>
<dbReference type="InterPro" id="IPR042278">
    <property type="entry name" value="Mfa-like_1_N"/>
</dbReference>
<dbReference type="Proteomes" id="UP000283616">
    <property type="component" value="Unassembled WGS sequence"/>
</dbReference>
<protein>
    <submittedName>
        <fullName evidence="2">DUF1566 domain-containing protein</fullName>
    </submittedName>
</protein>
<dbReference type="Pfam" id="PF13149">
    <property type="entry name" value="Mfa_like_1"/>
    <property type="match status" value="1"/>
</dbReference>
<dbReference type="CDD" id="cd13120">
    <property type="entry name" value="BF2867_like_N"/>
    <property type="match status" value="1"/>
</dbReference>
<dbReference type="InterPro" id="IPR025049">
    <property type="entry name" value="Mfa-like_1"/>
</dbReference>
<dbReference type="PROSITE" id="PS51257">
    <property type="entry name" value="PROKAR_LIPOPROTEIN"/>
    <property type="match status" value="1"/>
</dbReference>
<dbReference type="AlphaFoldDB" id="A0A415LUR7"/>
<evidence type="ECO:0000313" key="3">
    <source>
        <dbReference type="Proteomes" id="UP000283616"/>
    </source>
</evidence>
<keyword evidence="1" id="KW-0732">Signal</keyword>
<reference evidence="2 3" key="1">
    <citation type="submission" date="2018-08" db="EMBL/GenBank/DDBJ databases">
        <title>A genome reference for cultivated species of the human gut microbiota.</title>
        <authorList>
            <person name="Zou Y."/>
            <person name="Xue W."/>
            <person name="Luo G."/>
        </authorList>
    </citation>
    <scope>NUCLEOTIDE SEQUENCE [LARGE SCALE GENOMIC DNA]</scope>
    <source>
        <strain evidence="2 3">AF37-12</strain>
    </source>
</reference>
<accession>A0A415LUR7</accession>
<organism evidence="2 3">
    <name type="scientific">Bacteroides thetaiotaomicron</name>
    <dbReference type="NCBI Taxonomy" id="818"/>
    <lineage>
        <taxon>Bacteria</taxon>
        <taxon>Pseudomonadati</taxon>
        <taxon>Bacteroidota</taxon>
        <taxon>Bacteroidia</taxon>
        <taxon>Bacteroidales</taxon>
        <taxon>Bacteroidaceae</taxon>
        <taxon>Bacteroides</taxon>
    </lineage>
</organism>
<proteinExistence type="predicted"/>
<evidence type="ECO:0000313" key="2">
    <source>
        <dbReference type="EMBL" id="RHL53353.1"/>
    </source>
</evidence>
<name>A0A415LUR7_BACT4</name>
<comment type="caution">
    <text evidence="2">The sequence shown here is derived from an EMBL/GenBank/DDBJ whole genome shotgun (WGS) entry which is preliminary data.</text>
</comment>
<gene>
    <name evidence="2" type="ORF">DW011_22900</name>
</gene>
<feature type="chain" id="PRO_5019550097" evidence="1">
    <location>
        <begin position="31"/>
        <end position="570"/>
    </location>
</feature>
<dbReference type="RefSeq" id="WP_118418007.1">
    <property type="nucleotide sequence ID" value="NZ_JAGURK010000022.1"/>
</dbReference>
<sequence length="570" mass="62447">MDTNKKYTLPRTIILAACSLLLVGACDNYAYDGMEPDTPAREVSLNFNASIEKAETTQSRSFTPIDAFTGNDYSFGISITKNENGNEIFKGSSDMTATMKRSAPSAPWYWSFIDNSNHLSVTPAGPEGKALKVVAYYPSVSSATKNVYTDGIPFDFSAKTTDLKQTDLLYNTNTIFPFTPSGDPVATVPLNFRHAYTWIVLNITKYVNKGPECMLNSVSLDNLGGGWIKNKGAIDPETGLAKDGAIAGPIGVTVDPAVALSTTEVRTYEFLVPSFMDTNVGDGEIALVLNVNGINELFTLDKAYLNRSDDGKSFGFRQGYKNTYDLVYNNSALSLSIQNWSSEVINGDFGGNTGVPGSGNFMGLDLASYYWPSGTWPGDKYSKPYPPKPTYLATGVHPFEGYLTTVAYGGNGAYVSVNTPNPSTLPTDGLKITDDINVYKKEKAYQKIQMTKYDISTIPVPWADENGQLVAKELCRKYNGGGFHNWRLPRASELRAVLVVVLANGRDLNGLNFNQDENRNKPYWTGTEVNENEAWGMYIDYTGLVVSTKVVLSPYDKKMEASVRCVRDAS</sequence>
<evidence type="ECO:0000256" key="1">
    <source>
        <dbReference type="SAM" id="SignalP"/>
    </source>
</evidence>
<dbReference type="EMBL" id="QROV01000038">
    <property type="protein sequence ID" value="RHL53353.1"/>
    <property type="molecule type" value="Genomic_DNA"/>
</dbReference>